<keyword evidence="1" id="KW-0812">Transmembrane</keyword>
<proteinExistence type="predicted"/>
<protein>
    <submittedName>
        <fullName evidence="2">Uncharacterized protein</fullName>
    </submittedName>
</protein>
<dbReference type="Proteomes" id="UP000429181">
    <property type="component" value="Chromosome 4"/>
</dbReference>
<evidence type="ECO:0000313" key="2">
    <source>
        <dbReference type="Ensembl" id="ENSBIXP00005012837.1"/>
    </source>
</evidence>
<evidence type="ECO:0000256" key="1">
    <source>
        <dbReference type="SAM" id="Phobius"/>
    </source>
</evidence>
<evidence type="ECO:0000313" key="3">
    <source>
        <dbReference type="Proteomes" id="UP000429181"/>
    </source>
</evidence>
<dbReference type="AlphaFoldDB" id="A0A4W2G358"/>
<dbReference type="Ensembl" id="ENSBIXT00005022411.1">
    <property type="protein sequence ID" value="ENSBIXP00005012837.1"/>
    <property type="gene ID" value="ENSBIXG00005017011.1"/>
</dbReference>
<sequence>MSSLEKCLFSSLAHFLIGSFIFLELSCRSCLYIFEISCLSVTSFAIIFSHSERCLFTLLIVSFVVQKLLSLIRSHLFIFRILLSFIVSGLRFRSLIHFEFIFVYGVRKCSSFILLQVVDQFYQHHLLKRLSLIHFLNSLSRG</sequence>
<accession>A0A4W2G358</accession>
<feature type="transmembrane region" description="Helical" evidence="1">
    <location>
        <begin position="55"/>
        <end position="72"/>
    </location>
</feature>
<organism evidence="2 3">
    <name type="scientific">Bos indicus x Bos taurus</name>
    <name type="common">Hybrid cattle</name>
    <dbReference type="NCBI Taxonomy" id="30522"/>
    <lineage>
        <taxon>Eukaryota</taxon>
        <taxon>Metazoa</taxon>
        <taxon>Chordata</taxon>
        <taxon>Craniata</taxon>
        <taxon>Vertebrata</taxon>
        <taxon>Euteleostomi</taxon>
        <taxon>Mammalia</taxon>
        <taxon>Eutheria</taxon>
        <taxon>Laurasiatheria</taxon>
        <taxon>Artiodactyla</taxon>
        <taxon>Ruminantia</taxon>
        <taxon>Pecora</taxon>
        <taxon>Bovidae</taxon>
        <taxon>Bovinae</taxon>
        <taxon>Bos</taxon>
    </lineage>
</organism>
<feature type="transmembrane region" description="Helical" evidence="1">
    <location>
        <begin position="31"/>
        <end position="48"/>
    </location>
</feature>
<reference evidence="2 3" key="1">
    <citation type="submission" date="2018-11" db="EMBL/GenBank/DDBJ databases">
        <title>Haplotype-resolved cattle genomes.</title>
        <authorList>
            <person name="Low W.Y."/>
            <person name="Tearle R."/>
            <person name="Bickhart D.M."/>
            <person name="Rosen B.D."/>
            <person name="Koren S."/>
            <person name="Rhie A."/>
            <person name="Hiendleder S."/>
            <person name="Phillippy A.M."/>
            <person name="Smith T.P.L."/>
            <person name="Williams J.L."/>
        </authorList>
    </citation>
    <scope>NUCLEOTIDE SEQUENCE [LARGE SCALE GENOMIC DNA]</scope>
</reference>
<keyword evidence="1" id="KW-1133">Transmembrane helix</keyword>
<reference evidence="2" key="2">
    <citation type="submission" date="2025-08" db="UniProtKB">
        <authorList>
            <consortium name="Ensembl"/>
        </authorList>
    </citation>
    <scope>IDENTIFICATION</scope>
</reference>
<dbReference type="GeneTree" id="ENSGT01010000223213"/>
<name>A0A4W2G358_BOBOX</name>
<feature type="transmembrane region" description="Helical" evidence="1">
    <location>
        <begin position="7"/>
        <end position="25"/>
    </location>
</feature>
<keyword evidence="1" id="KW-0472">Membrane</keyword>